<keyword evidence="4 5" id="KW-0472">Membrane</keyword>
<feature type="transmembrane region" description="Helical" evidence="5">
    <location>
        <begin position="192"/>
        <end position="210"/>
    </location>
</feature>
<feature type="transmembrane region" description="Helical" evidence="5">
    <location>
        <begin position="242"/>
        <end position="265"/>
    </location>
</feature>
<evidence type="ECO:0000256" key="4">
    <source>
        <dbReference type="ARBA" id="ARBA00023136"/>
    </source>
</evidence>
<sequence length="353" mass="37540">MSVALGLFFALELTRAVLTEGMYTGSNSSNDDSGATRTPLLHPQATILAVEAVRVGVTMLICAITLPNPASRLFRLDRFGGVAVQAMLWIASVATVSILMQLRLPITGILHHMLVQKQRSARAWIALFVIYCGVVISQLPKKGTAFSFTDARAVAMSLVLSTVSGIASIVSETNMKSGRLAGLSFWEQQYRVSLMGVVSGAIFLMALATFGDEDVVDARGGGGGSWSLGGLVLVNVHRATGFSIAMTTGSVFAAAGSGLFTGLVVRQLDSVVKLIAQALAAVFTTAVVYLAFGTFKGDAEYFGFGSILLIVGAAWYALETSNNAKHLQFKRKFYRMLTVGRYGEGEEGGKKEK</sequence>
<dbReference type="Proteomes" id="UP001211907">
    <property type="component" value="Unassembled WGS sequence"/>
</dbReference>
<feature type="chain" id="PRO_5042065232" evidence="6">
    <location>
        <begin position="20"/>
        <end position="353"/>
    </location>
</feature>
<comment type="caution">
    <text evidence="7">The sequence shown here is derived from an EMBL/GenBank/DDBJ whole genome shotgun (WGS) entry which is preliminary data.</text>
</comment>
<keyword evidence="6" id="KW-0732">Signal</keyword>
<keyword evidence="8" id="KW-1185">Reference proteome</keyword>
<reference evidence="7" key="1">
    <citation type="submission" date="2020-05" db="EMBL/GenBank/DDBJ databases">
        <title>Phylogenomic resolution of chytrid fungi.</title>
        <authorList>
            <person name="Stajich J.E."/>
            <person name="Amses K."/>
            <person name="Simmons R."/>
            <person name="Seto K."/>
            <person name="Myers J."/>
            <person name="Bonds A."/>
            <person name="Quandt C.A."/>
            <person name="Barry K."/>
            <person name="Liu P."/>
            <person name="Grigoriev I."/>
            <person name="Longcore J.E."/>
            <person name="James T.Y."/>
        </authorList>
    </citation>
    <scope>NUCLEOTIDE SEQUENCE</scope>
    <source>
        <strain evidence="7">JEL0513</strain>
    </source>
</reference>
<evidence type="ECO:0000256" key="2">
    <source>
        <dbReference type="ARBA" id="ARBA00022692"/>
    </source>
</evidence>
<dbReference type="InterPro" id="IPR007271">
    <property type="entry name" value="Nuc_sug_transpt"/>
</dbReference>
<keyword evidence="3 5" id="KW-1133">Transmembrane helix</keyword>
<feature type="signal peptide" evidence="6">
    <location>
        <begin position="1"/>
        <end position="19"/>
    </location>
</feature>
<dbReference type="AlphaFoldDB" id="A0AAD5XGZ1"/>
<evidence type="ECO:0000256" key="6">
    <source>
        <dbReference type="SAM" id="SignalP"/>
    </source>
</evidence>
<evidence type="ECO:0000256" key="1">
    <source>
        <dbReference type="ARBA" id="ARBA00004141"/>
    </source>
</evidence>
<proteinExistence type="predicted"/>
<accession>A0AAD5XGZ1</accession>
<dbReference type="GO" id="GO:0000139">
    <property type="term" value="C:Golgi membrane"/>
    <property type="evidence" value="ECO:0007669"/>
    <property type="project" value="InterPro"/>
</dbReference>
<dbReference type="EMBL" id="JADGJH010000706">
    <property type="protein sequence ID" value="KAJ3123927.1"/>
    <property type="molecule type" value="Genomic_DNA"/>
</dbReference>
<protein>
    <submittedName>
        <fullName evidence="7">Uncharacterized protein</fullName>
    </submittedName>
</protein>
<evidence type="ECO:0000256" key="3">
    <source>
        <dbReference type="ARBA" id="ARBA00022989"/>
    </source>
</evidence>
<evidence type="ECO:0000256" key="5">
    <source>
        <dbReference type="SAM" id="Phobius"/>
    </source>
</evidence>
<name>A0AAD5XGZ1_9FUNG</name>
<feature type="transmembrane region" description="Helical" evidence="5">
    <location>
        <begin position="301"/>
        <end position="318"/>
    </location>
</feature>
<feature type="transmembrane region" description="Helical" evidence="5">
    <location>
        <begin position="121"/>
        <end position="139"/>
    </location>
</feature>
<evidence type="ECO:0000313" key="7">
    <source>
        <dbReference type="EMBL" id="KAJ3123927.1"/>
    </source>
</evidence>
<feature type="transmembrane region" description="Helical" evidence="5">
    <location>
        <begin position="79"/>
        <end position="100"/>
    </location>
</feature>
<dbReference type="GO" id="GO:0015165">
    <property type="term" value="F:pyrimidine nucleotide-sugar transmembrane transporter activity"/>
    <property type="evidence" value="ECO:0007669"/>
    <property type="project" value="InterPro"/>
</dbReference>
<evidence type="ECO:0000313" key="8">
    <source>
        <dbReference type="Proteomes" id="UP001211907"/>
    </source>
</evidence>
<dbReference type="PANTHER" id="PTHR10231">
    <property type="entry name" value="NUCLEOTIDE-SUGAR TRANSMEMBRANE TRANSPORTER"/>
    <property type="match status" value="1"/>
</dbReference>
<organism evidence="7 8">
    <name type="scientific">Physocladia obscura</name>
    <dbReference type="NCBI Taxonomy" id="109957"/>
    <lineage>
        <taxon>Eukaryota</taxon>
        <taxon>Fungi</taxon>
        <taxon>Fungi incertae sedis</taxon>
        <taxon>Chytridiomycota</taxon>
        <taxon>Chytridiomycota incertae sedis</taxon>
        <taxon>Chytridiomycetes</taxon>
        <taxon>Chytridiales</taxon>
        <taxon>Chytriomycetaceae</taxon>
        <taxon>Physocladia</taxon>
    </lineage>
</organism>
<feature type="transmembrane region" description="Helical" evidence="5">
    <location>
        <begin position="151"/>
        <end position="171"/>
    </location>
</feature>
<keyword evidence="2 5" id="KW-0812">Transmembrane</keyword>
<dbReference type="Pfam" id="PF04142">
    <property type="entry name" value="Nuc_sug_transp"/>
    <property type="match status" value="1"/>
</dbReference>
<feature type="transmembrane region" description="Helical" evidence="5">
    <location>
        <begin position="274"/>
        <end position="295"/>
    </location>
</feature>
<gene>
    <name evidence="7" type="ORF">HK100_011432</name>
</gene>
<comment type="subcellular location">
    <subcellularLocation>
        <location evidence="1">Membrane</location>
        <topology evidence="1">Multi-pass membrane protein</topology>
    </subcellularLocation>
</comment>